<dbReference type="PANTHER" id="PTHR30474:SF1">
    <property type="entry name" value="PEPTIDOGLYCAN GLYCOSYLTRANSFERASE MRDB"/>
    <property type="match status" value="1"/>
</dbReference>
<dbReference type="EMBL" id="UOFA01000043">
    <property type="protein sequence ID" value="VAW43845.1"/>
    <property type="molecule type" value="Genomic_DNA"/>
</dbReference>
<evidence type="ECO:0000313" key="12">
    <source>
        <dbReference type="EMBL" id="VAW43845.1"/>
    </source>
</evidence>
<dbReference type="GO" id="GO:0008360">
    <property type="term" value="P:regulation of cell shape"/>
    <property type="evidence" value="ECO:0007669"/>
    <property type="project" value="UniProtKB-KW"/>
</dbReference>
<dbReference type="HAMAP" id="MF_02079">
    <property type="entry name" value="PGT_RodA"/>
    <property type="match status" value="1"/>
</dbReference>
<organism evidence="12">
    <name type="scientific">hydrothermal vent metagenome</name>
    <dbReference type="NCBI Taxonomy" id="652676"/>
    <lineage>
        <taxon>unclassified sequences</taxon>
        <taxon>metagenomes</taxon>
        <taxon>ecological metagenomes</taxon>
    </lineage>
</organism>
<feature type="transmembrane region" description="Helical" evidence="11">
    <location>
        <begin position="295"/>
        <end position="322"/>
    </location>
</feature>
<keyword evidence="9 11" id="KW-0472">Membrane</keyword>
<dbReference type="Pfam" id="PF01098">
    <property type="entry name" value="FTSW_RODA_SPOVE"/>
    <property type="match status" value="1"/>
</dbReference>
<evidence type="ECO:0000256" key="11">
    <source>
        <dbReference type="SAM" id="Phobius"/>
    </source>
</evidence>
<comment type="subcellular location">
    <subcellularLocation>
        <location evidence="1">Membrane</location>
        <topology evidence="1">Multi-pass membrane protein</topology>
    </subcellularLocation>
</comment>
<keyword evidence="8 11" id="KW-1133">Transmembrane helix</keyword>
<feature type="transmembrane region" description="Helical" evidence="11">
    <location>
        <begin position="12"/>
        <end position="30"/>
    </location>
</feature>
<feature type="transmembrane region" description="Helical" evidence="11">
    <location>
        <begin position="42"/>
        <end position="60"/>
    </location>
</feature>
<dbReference type="NCBIfam" id="TIGR02210">
    <property type="entry name" value="rodA_shape"/>
    <property type="match status" value="1"/>
</dbReference>
<dbReference type="GO" id="GO:0015648">
    <property type="term" value="F:lipid-linked peptidoglycan transporter activity"/>
    <property type="evidence" value="ECO:0007669"/>
    <property type="project" value="TreeGrafter"/>
</dbReference>
<sequence length="358" mass="39978">MNRRFFTYIPDPFLMVLLLLLLGFGLVVLYSAGGMVLVERQAIRIGLGLIALYFITQIRPERFEQFTPIIYFGSVMLLVAVFFFGISVKGAQRWLDLGISIQPSELCKISLPMMVAWIFRHTTLPPNWKYLLAAAVVIGICTGLIYQQPDLGTSILIAASGLFVIFLAGISWRLIIGSCFMAALSAPVLWHFLHEYQKQRILMFLNPEADPLNRGWNIIQSKIAIGSGGFWGKGWTMGSQTQLDFLPEHSTDFILSVLSEEFGFFGVMMLFLLYIMIIMRCLFIAQQAKNTYNRLVCGALTLLFFVYIIINAGMISGVLPVVGVPLPLVSYGGTSVLTLLVSFGIITSVHSHKKLIQQ</sequence>
<feature type="transmembrane region" description="Helical" evidence="11">
    <location>
        <begin position="128"/>
        <end position="146"/>
    </location>
</feature>
<feature type="transmembrane region" description="Helical" evidence="11">
    <location>
        <begin position="174"/>
        <end position="193"/>
    </location>
</feature>
<reference evidence="12" key="1">
    <citation type="submission" date="2018-06" db="EMBL/GenBank/DDBJ databases">
        <authorList>
            <person name="Zhirakovskaya E."/>
        </authorList>
    </citation>
    <scope>NUCLEOTIDE SEQUENCE</scope>
</reference>
<keyword evidence="6" id="KW-0133">Cell shape</keyword>
<keyword evidence="3" id="KW-0328">Glycosyltransferase</keyword>
<evidence type="ECO:0000256" key="3">
    <source>
        <dbReference type="ARBA" id="ARBA00022676"/>
    </source>
</evidence>
<dbReference type="AlphaFoldDB" id="A0A3B0VJW8"/>
<evidence type="ECO:0000256" key="2">
    <source>
        <dbReference type="ARBA" id="ARBA00022475"/>
    </source>
</evidence>
<gene>
    <name evidence="12" type="ORF">MNBD_GAMMA02-486</name>
</gene>
<dbReference type="GO" id="GO:0071555">
    <property type="term" value="P:cell wall organization"/>
    <property type="evidence" value="ECO:0007669"/>
    <property type="project" value="UniProtKB-KW"/>
</dbReference>
<keyword evidence="2" id="KW-1003">Cell membrane</keyword>
<evidence type="ECO:0000256" key="10">
    <source>
        <dbReference type="ARBA" id="ARBA00023316"/>
    </source>
</evidence>
<dbReference type="GO" id="GO:0016757">
    <property type="term" value="F:glycosyltransferase activity"/>
    <property type="evidence" value="ECO:0007669"/>
    <property type="project" value="UniProtKB-KW"/>
</dbReference>
<dbReference type="GO" id="GO:0032153">
    <property type="term" value="C:cell division site"/>
    <property type="evidence" value="ECO:0007669"/>
    <property type="project" value="TreeGrafter"/>
</dbReference>
<feature type="transmembrane region" description="Helical" evidence="11">
    <location>
        <begin position="262"/>
        <end position="283"/>
    </location>
</feature>
<dbReference type="GO" id="GO:0005886">
    <property type="term" value="C:plasma membrane"/>
    <property type="evidence" value="ECO:0007669"/>
    <property type="project" value="TreeGrafter"/>
</dbReference>
<dbReference type="PROSITE" id="PS00428">
    <property type="entry name" value="FTSW_RODA_SPOVE"/>
    <property type="match status" value="1"/>
</dbReference>
<dbReference type="PANTHER" id="PTHR30474">
    <property type="entry name" value="CELL CYCLE PROTEIN"/>
    <property type="match status" value="1"/>
</dbReference>
<feature type="transmembrane region" description="Helical" evidence="11">
    <location>
        <begin position="328"/>
        <end position="349"/>
    </location>
</feature>
<dbReference type="GO" id="GO:0009252">
    <property type="term" value="P:peptidoglycan biosynthetic process"/>
    <property type="evidence" value="ECO:0007669"/>
    <property type="project" value="UniProtKB-KW"/>
</dbReference>
<accession>A0A3B0VJW8</accession>
<proteinExistence type="inferred from homology"/>
<evidence type="ECO:0000256" key="4">
    <source>
        <dbReference type="ARBA" id="ARBA00022679"/>
    </source>
</evidence>
<keyword evidence="10" id="KW-0961">Cell wall biogenesis/degradation</keyword>
<protein>
    <submittedName>
        <fullName evidence="12">Rod shape-determining protein RodA</fullName>
    </submittedName>
</protein>
<evidence type="ECO:0000256" key="7">
    <source>
        <dbReference type="ARBA" id="ARBA00022984"/>
    </source>
</evidence>
<dbReference type="InterPro" id="IPR011923">
    <property type="entry name" value="RodA/MrdB"/>
</dbReference>
<evidence type="ECO:0000256" key="9">
    <source>
        <dbReference type="ARBA" id="ARBA00023136"/>
    </source>
</evidence>
<evidence type="ECO:0000256" key="1">
    <source>
        <dbReference type="ARBA" id="ARBA00004141"/>
    </source>
</evidence>
<evidence type="ECO:0000256" key="5">
    <source>
        <dbReference type="ARBA" id="ARBA00022692"/>
    </source>
</evidence>
<dbReference type="InterPro" id="IPR018365">
    <property type="entry name" value="Cell_cycle_FtsW-rel_CS"/>
</dbReference>
<keyword evidence="7" id="KW-0573">Peptidoglycan synthesis</keyword>
<keyword evidence="4" id="KW-0808">Transferase</keyword>
<name>A0A3B0VJW8_9ZZZZ</name>
<evidence type="ECO:0000256" key="6">
    <source>
        <dbReference type="ARBA" id="ARBA00022960"/>
    </source>
</evidence>
<feature type="transmembrane region" description="Helical" evidence="11">
    <location>
        <begin position="66"/>
        <end position="86"/>
    </location>
</feature>
<dbReference type="GO" id="GO:0051301">
    <property type="term" value="P:cell division"/>
    <property type="evidence" value="ECO:0007669"/>
    <property type="project" value="InterPro"/>
</dbReference>
<evidence type="ECO:0000256" key="8">
    <source>
        <dbReference type="ARBA" id="ARBA00022989"/>
    </source>
</evidence>
<feature type="transmembrane region" description="Helical" evidence="11">
    <location>
        <begin position="152"/>
        <end position="169"/>
    </location>
</feature>
<dbReference type="InterPro" id="IPR001182">
    <property type="entry name" value="FtsW/RodA"/>
</dbReference>
<keyword evidence="5 11" id="KW-0812">Transmembrane</keyword>